<dbReference type="Proteomes" id="UP000549394">
    <property type="component" value="Unassembled WGS sequence"/>
</dbReference>
<dbReference type="OrthoDB" id="5119241at2759"/>
<dbReference type="InterPro" id="IPR015021">
    <property type="entry name" value="C11orf54_DUF1907"/>
</dbReference>
<dbReference type="PANTHER" id="PTHR13204">
    <property type="entry name" value="PTD012 PROTEIN"/>
    <property type="match status" value="1"/>
</dbReference>
<dbReference type="GO" id="GO:0008270">
    <property type="term" value="F:zinc ion binding"/>
    <property type="evidence" value="ECO:0007669"/>
    <property type="project" value="TreeGrafter"/>
</dbReference>
<accession>A0A7I8V494</accession>
<dbReference type="AlphaFoldDB" id="A0A7I8V494"/>
<gene>
    <name evidence="8" type="ORF">DGYR_LOCUS354</name>
</gene>
<name>A0A7I8V494_9ANNE</name>
<dbReference type="Pfam" id="PF08925">
    <property type="entry name" value="DUF1907"/>
    <property type="match status" value="1"/>
</dbReference>
<dbReference type="CDD" id="cd17298">
    <property type="entry name" value="DUF1907"/>
    <property type="match status" value="1"/>
</dbReference>
<reference evidence="8 9" key="1">
    <citation type="submission" date="2020-08" db="EMBL/GenBank/DDBJ databases">
        <authorList>
            <person name="Hejnol A."/>
        </authorList>
    </citation>
    <scope>NUCLEOTIDE SEQUENCE [LARGE SCALE GENOMIC DNA]</scope>
</reference>
<comment type="subunit">
    <text evidence="2">Monomer.</text>
</comment>
<evidence type="ECO:0000256" key="2">
    <source>
        <dbReference type="ARBA" id="ARBA00011245"/>
    </source>
</evidence>
<dbReference type="SMART" id="SM01168">
    <property type="entry name" value="DUF1907"/>
    <property type="match status" value="1"/>
</dbReference>
<dbReference type="SUPFAM" id="SSF117856">
    <property type="entry name" value="AF0104/ALDC/Ptd012-like"/>
    <property type="match status" value="1"/>
</dbReference>
<organism evidence="8 9">
    <name type="scientific">Dimorphilus gyrociliatus</name>
    <dbReference type="NCBI Taxonomy" id="2664684"/>
    <lineage>
        <taxon>Eukaryota</taxon>
        <taxon>Metazoa</taxon>
        <taxon>Spiralia</taxon>
        <taxon>Lophotrochozoa</taxon>
        <taxon>Annelida</taxon>
        <taxon>Polychaeta</taxon>
        <taxon>Polychaeta incertae sedis</taxon>
        <taxon>Dinophilidae</taxon>
        <taxon>Dimorphilus</taxon>
    </lineage>
</organism>
<comment type="caution">
    <text evidence="8">The sequence shown here is derived from an EMBL/GenBank/DDBJ whole genome shotgun (WGS) entry which is preliminary data.</text>
</comment>
<dbReference type="EMBL" id="CAJFCJ010000001">
    <property type="protein sequence ID" value="CAD5111004.1"/>
    <property type="molecule type" value="Genomic_DNA"/>
</dbReference>
<keyword evidence="3" id="KW-0479">Metal-binding</keyword>
<dbReference type="GO" id="GO:0016788">
    <property type="term" value="F:hydrolase activity, acting on ester bonds"/>
    <property type="evidence" value="ECO:0007669"/>
    <property type="project" value="TreeGrafter"/>
</dbReference>
<proteinExistence type="predicted"/>
<keyword evidence="9" id="KW-1185">Reference proteome</keyword>
<protein>
    <recommendedName>
        <fullName evidence="7">DUF1907 domain-containing protein</fullName>
    </recommendedName>
</protein>
<evidence type="ECO:0000259" key="7">
    <source>
        <dbReference type="SMART" id="SM01168"/>
    </source>
</evidence>
<keyword evidence="5" id="KW-0862">Zinc</keyword>
<feature type="domain" description="DUF1907" evidence="7">
    <location>
        <begin position="23"/>
        <end position="296"/>
    </location>
</feature>
<dbReference type="PANTHER" id="PTHR13204:SF1">
    <property type="entry name" value="ESTER HYDROLASE C11ORF54"/>
    <property type="match status" value="1"/>
</dbReference>
<evidence type="ECO:0000313" key="9">
    <source>
        <dbReference type="Proteomes" id="UP000549394"/>
    </source>
</evidence>
<evidence type="ECO:0000256" key="1">
    <source>
        <dbReference type="ARBA" id="ARBA00004123"/>
    </source>
</evidence>
<evidence type="ECO:0000313" key="8">
    <source>
        <dbReference type="EMBL" id="CAD5111004.1"/>
    </source>
</evidence>
<sequence length="308" mass="34480">MTSNLKTEKLSLYCPELSDLAAVLEKSMKAHFQNVTASVVDCPNLTNAPFNLISEGLCGNVRIADVGGVPYLMPKVMKEHTYEIKELCKLVELQDAYVFGAGAGPFHKLGMNAEMICDVKFNGSEKLNTKLGTSINGKVKVQKAPCAEFGLLGNLGFCDGKPGKVIELVVSKRISEENIMSSVRKTLKEEYKDKIVGMCGTFNVEKGKVKIHCMPDFCKEPIESNEDVNNWLDFYEIPAPFTAVGWLISDDPDMDIRVEHFHGLAEDTAGHYHYDVTPDEVVYRCYFSIPKYLYRIDRPEITHTFGRD</sequence>
<comment type="subcellular location">
    <subcellularLocation>
        <location evidence="1">Nucleus</location>
    </subcellularLocation>
</comment>
<keyword evidence="4" id="KW-0378">Hydrolase</keyword>
<evidence type="ECO:0000256" key="3">
    <source>
        <dbReference type="ARBA" id="ARBA00022723"/>
    </source>
</evidence>
<evidence type="ECO:0000256" key="4">
    <source>
        <dbReference type="ARBA" id="ARBA00022801"/>
    </source>
</evidence>
<keyword evidence="6" id="KW-0539">Nucleus</keyword>
<evidence type="ECO:0000256" key="5">
    <source>
        <dbReference type="ARBA" id="ARBA00022833"/>
    </source>
</evidence>
<dbReference type="GO" id="GO:0005634">
    <property type="term" value="C:nucleus"/>
    <property type="evidence" value="ECO:0007669"/>
    <property type="project" value="UniProtKB-SubCell"/>
</dbReference>
<evidence type="ECO:0000256" key="6">
    <source>
        <dbReference type="ARBA" id="ARBA00023242"/>
    </source>
</evidence>